<dbReference type="Pfam" id="PF02517">
    <property type="entry name" value="Rce1-like"/>
    <property type="match status" value="1"/>
</dbReference>
<organism evidence="3 4">
    <name type="scientific">Acanthopleuribacter pedis</name>
    <dbReference type="NCBI Taxonomy" id="442870"/>
    <lineage>
        <taxon>Bacteria</taxon>
        <taxon>Pseudomonadati</taxon>
        <taxon>Acidobacteriota</taxon>
        <taxon>Holophagae</taxon>
        <taxon>Acanthopleuribacterales</taxon>
        <taxon>Acanthopleuribacteraceae</taxon>
        <taxon>Acanthopleuribacter</taxon>
    </lineage>
</organism>
<feature type="transmembrane region" description="Helical" evidence="1">
    <location>
        <begin position="412"/>
        <end position="428"/>
    </location>
</feature>
<name>A0A8J7QDQ3_9BACT</name>
<dbReference type="AlphaFoldDB" id="A0A8J7QDQ3"/>
<feature type="transmembrane region" description="Helical" evidence="1">
    <location>
        <begin position="435"/>
        <end position="457"/>
    </location>
</feature>
<dbReference type="EMBL" id="JAFREP010000040">
    <property type="protein sequence ID" value="MBO1322662.1"/>
    <property type="molecule type" value="Genomic_DNA"/>
</dbReference>
<dbReference type="RefSeq" id="WP_207862635.1">
    <property type="nucleotide sequence ID" value="NZ_JAFREP010000040.1"/>
</dbReference>
<reference evidence="3" key="1">
    <citation type="submission" date="2021-03" db="EMBL/GenBank/DDBJ databases">
        <authorList>
            <person name="Wang G."/>
        </authorList>
    </citation>
    <scope>NUCLEOTIDE SEQUENCE</scope>
    <source>
        <strain evidence="3">KCTC 12899</strain>
    </source>
</reference>
<evidence type="ECO:0000259" key="2">
    <source>
        <dbReference type="Pfam" id="PF02517"/>
    </source>
</evidence>
<keyword evidence="3" id="KW-0482">Metalloprotease</keyword>
<keyword evidence="1" id="KW-1133">Transmembrane helix</keyword>
<dbReference type="GO" id="GO:0008237">
    <property type="term" value="F:metallopeptidase activity"/>
    <property type="evidence" value="ECO:0007669"/>
    <property type="project" value="UniProtKB-KW"/>
</dbReference>
<protein>
    <submittedName>
        <fullName evidence="3">CPBP family intramembrane metalloprotease</fullName>
    </submittedName>
</protein>
<dbReference type="GO" id="GO:0004175">
    <property type="term" value="F:endopeptidase activity"/>
    <property type="evidence" value="ECO:0007669"/>
    <property type="project" value="UniProtKB-ARBA"/>
</dbReference>
<feature type="domain" description="CAAX prenyl protease 2/Lysostaphin resistance protein A-like" evidence="2">
    <location>
        <begin position="361"/>
        <end position="448"/>
    </location>
</feature>
<sequence>MAEHKPSIEHPYYRAFLFGHFMFLVAVFLVLSAFLPIEPPDQPPAPETFKPGISFDLTARYVLGVGSFLNTPAYQVPPSQRAAFTADFAESLETTALTAGEQMAVAVVLAELEDADRATAYLENLTREDWSDQAQEHYATLYQIYSTPTWLGDAEAGAALASAFGLYGTLAQTFPREGLPPELEAARETVRNKTRRTATALMVWMGVGLVLFFAAFPVAAVMGRRFIKGASRWGQASLNQKLPVHRTAFLEAMSAFMWFFIFFAVMSAFLPMMFQWLAFALPVGWLVLRGTDLDHIVFGVGLHRGRGIPREMLSGFIGYLAGIPILLLGFLLTLTLMNQTGSQADHPVVELFAQGGTFQKLNLLVMACVAAPIFEEIIFRGIFYHYLRGTAAAAGAALITGFFFAILHPQGWAAVPMLTAIGFVFAMIREWRGSLVASMTAHALNNLIPISLLLIFYGG</sequence>
<gene>
    <name evidence="3" type="ORF">J3U88_29580</name>
</gene>
<accession>A0A8J7QDQ3</accession>
<evidence type="ECO:0000313" key="4">
    <source>
        <dbReference type="Proteomes" id="UP000664417"/>
    </source>
</evidence>
<keyword evidence="3" id="KW-0378">Hydrolase</keyword>
<feature type="transmembrane region" description="Helical" evidence="1">
    <location>
        <begin position="313"/>
        <end position="337"/>
    </location>
</feature>
<keyword evidence="4" id="KW-1185">Reference proteome</keyword>
<keyword evidence="3" id="KW-0645">Protease</keyword>
<feature type="transmembrane region" description="Helical" evidence="1">
    <location>
        <begin position="12"/>
        <end position="35"/>
    </location>
</feature>
<keyword evidence="1" id="KW-0812">Transmembrane</keyword>
<dbReference type="InterPro" id="IPR003675">
    <property type="entry name" value="Rce1/LyrA-like_dom"/>
</dbReference>
<comment type="caution">
    <text evidence="3">The sequence shown here is derived from an EMBL/GenBank/DDBJ whole genome shotgun (WGS) entry which is preliminary data.</text>
</comment>
<keyword evidence="1" id="KW-0472">Membrane</keyword>
<dbReference type="PANTHER" id="PTHR43592">
    <property type="entry name" value="CAAX AMINO TERMINAL PROTEASE"/>
    <property type="match status" value="1"/>
</dbReference>
<proteinExistence type="predicted"/>
<dbReference type="PANTHER" id="PTHR43592:SF15">
    <property type="entry name" value="CAAX AMINO TERMINAL PROTEASE FAMILY PROTEIN"/>
    <property type="match status" value="1"/>
</dbReference>
<dbReference type="GO" id="GO:0080120">
    <property type="term" value="P:CAAX-box protein maturation"/>
    <property type="evidence" value="ECO:0007669"/>
    <property type="project" value="UniProtKB-ARBA"/>
</dbReference>
<evidence type="ECO:0000256" key="1">
    <source>
        <dbReference type="SAM" id="Phobius"/>
    </source>
</evidence>
<feature type="transmembrane region" description="Helical" evidence="1">
    <location>
        <begin position="248"/>
        <end position="270"/>
    </location>
</feature>
<evidence type="ECO:0000313" key="3">
    <source>
        <dbReference type="EMBL" id="MBO1322662.1"/>
    </source>
</evidence>
<feature type="transmembrane region" description="Helical" evidence="1">
    <location>
        <begin position="386"/>
        <end position="406"/>
    </location>
</feature>
<feature type="transmembrane region" description="Helical" evidence="1">
    <location>
        <begin position="201"/>
        <end position="227"/>
    </location>
</feature>
<dbReference type="Proteomes" id="UP000664417">
    <property type="component" value="Unassembled WGS sequence"/>
</dbReference>